<dbReference type="GeneTree" id="ENSGT00940000154857"/>
<keyword evidence="11" id="KW-1185">Reference proteome</keyword>
<sequence>MSTYCICVLAFYPSDNLQRAFQTNNHINDSIDFVCVSDTPPKGKACRSFVRLTVLKQETLKKAKAMAENAVKMHKVFSVQGPYSVVRTALRARGWVEQRMHCPTQNNHRHPGNESRACNTDADNSGSLVKEQDPDGLYGLMSRLVRNEMVYFYWTNRRDTINTNSLKKEQITNHFAKSESFTTKVGLCVNLRNLYWFDSADPDTFFPRCYRPGAQDEMPAFIADYRRTACSSFLKYIVEREQGVQRVGNSHSIRDVKKPSKLPSSPVILSQMLDSALKVCHEFLESLEHRDIDIRSETPPTLTKEEWTEFINGYYLAVHEGVEIENSDRFVTCCKAMLQRLREVSPQQDIDGTDNIWIIKPAAKSRGRVGIKCARRLDRILSLVGGDPTLKTNSKWVVQKYLERPLLVHGTKFDIRQWFLVTAWNPLTVWFYKKCYVRFATQPYSLHTLDSSVHLCNNSIQKHLTPSRKRHCSIPVHNMWSDDQFRRFLSSQGREAEWQTVIVPGMKEALIHTVQTTQDQMESRKNSFELYGADFMLGQDLRPWLIEINSSPTMAASTPVTARLCTAVQEDTLRIVLDWTADHTANTGDFELIHKPAAVDVPQYVGVNLNVDGYKIPGPCSLPPMRSPNRSTAKRHGPVKKQPKAEKVTPLPKLLSKSAQSQINYISKGVTPPPAPPLPPVPAPVKIFSPNLPMTITANPLHISPASNSVLLWKRKPKEVQPHTSLSLSKTVQTSSTLSDFVNALGS</sequence>
<evidence type="ECO:0000256" key="9">
    <source>
        <dbReference type="SAM" id="MobiDB-lite"/>
    </source>
</evidence>
<dbReference type="Pfam" id="PF03133">
    <property type="entry name" value="TTL"/>
    <property type="match status" value="1"/>
</dbReference>
<dbReference type="PANTHER" id="PTHR45870">
    <property type="entry name" value="TUBULIN MONOGLYCYLASE TTLL3"/>
    <property type="match status" value="1"/>
</dbReference>
<evidence type="ECO:0000256" key="7">
    <source>
        <dbReference type="ARBA" id="ARBA00023212"/>
    </source>
</evidence>
<comment type="catalytic activity">
    <reaction evidence="8">
        <text>L-glutamyl-[protein] + glycine + ATP = glycyl-L-glutamyl-[protein] + ADP + phosphate + H(+)</text>
        <dbReference type="Rhea" id="RHEA:67180"/>
        <dbReference type="Rhea" id="RHEA-COMP:10208"/>
        <dbReference type="Rhea" id="RHEA-COMP:17207"/>
        <dbReference type="ChEBI" id="CHEBI:15378"/>
        <dbReference type="ChEBI" id="CHEBI:29973"/>
        <dbReference type="ChEBI" id="CHEBI:30616"/>
        <dbReference type="ChEBI" id="CHEBI:43474"/>
        <dbReference type="ChEBI" id="CHEBI:57305"/>
        <dbReference type="ChEBI" id="CHEBI:167890"/>
        <dbReference type="ChEBI" id="CHEBI:456216"/>
    </reaction>
    <physiologicalReaction direction="left-to-right" evidence="8">
        <dbReference type="Rhea" id="RHEA:67181"/>
    </physiologicalReaction>
</comment>
<dbReference type="GeneID" id="120835444"/>
<dbReference type="SUPFAM" id="SSF56059">
    <property type="entry name" value="Glutathione synthetase ATP-binding domain-like"/>
    <property type="match status" value="1"/>
</dbReference>
<feature type="region of interest" description="Disordered" evidence="9">
    <location>
        <begin position="103"/>
        <end position="130"/>
    </location>
</feature>
<dbReference type="Proteomes" id="UP000007635">
    <property type="component" value="Chromosome XVII"/>
</dbReference>
<name>A0AAQ4P3M0_GASAC</name>
<feature type="compositionally biased region" description="Basic residues" evidence="9">
    <location>
        <begin position="632"/>
        <end position="642"/>
    </location>
</feature>
<keyword evidence="6" id="KW-0282">Flagellum</keyword>
<evidence type="ECO:0008006" key="12">
    <source>
        <dbReference type="Google" id="ProtNLM"/>
    </source>
</evidence>
<evidence type="ECO:0000256" key="3">
    <source>
        <dbReference type="ARBA" id="ARBA00022598"/>
    </source>
</evidence>
<evidence type="ECO:0000256" key="4">
    <source>
        <dbReference type="ARBA" id="ARBA00022741"/>
    </source>
</evidence>
<feature type="compositionally biased region" description="Polar residues" evidence="9">
    <location>
        <begin position="116"/>
        <end position="127"/>
    </location>
</feature>
<dbReference type="GO" id="GO:0015630">
    <property type="term" value="C:microtubule cytoskeleton"/>
    <property type="evidence" value="ECO:0007669"/>
    <property type="project" value="TreeGrafter"/>
</dbReference>
<dbReference type="GO" id="GO:0005524">
    <property type="term" value="F:ATP binding"/>
    <property type="evidence" value="ECO:0007669"/>
    <property type="project" value="UniProtKB-KW"/>
</dbReference>
<keyword evidence="3" id="KW-0436">Ligase</keyword>
<keyword evidence="6" id="KW-0966">Cell projection</keyword>
<dbReference type="Ensembl" id="ENSGACT00000052178.1">
    <property type="protein sequence ID" value="ENSGACP00000033163.1"/>
    <property type="gene ID" value="ENSGACG00000009672.2"/>
</dbReference>
<reference evidence="10" key="3">
    <citation type="submission" date="2025-09" db="UniProtKB">
        <authorList>
            <consortium name="Ensembl"/>
        </authorList>
    </citation>
    <scope>IDENTIFICATION</scope>
</reference>
<evidence type="ECO:0000313" key="11">
    <source>
        <dbReference type="Proteomes" id="UP000007635"/>
    </source>
</evidence>
<evidence type="ECO:0000256" key="8">
    <source>
        <dbReference type="ARBA" id="ARBA00048944"/>
    </source>
</evidence>
<reference evidence="10" key="2">
    <citation type="submission" date="2025-08" db="UniProtKB">
        <authorList>
            <consortium name="Ensembl"/>
        </authorList>
    </citation>
    <scope>IDENTIFICATION</scope>
</reference>
<dbReference type="GO" id="GO:0005930">
    <property type="term" value="C:axoneme"/>
    <property type="evidence" value="ECO:0007669"/>
    <property type="project" value="TreeGrafter"/>
</dbReference>
<reference evidence="10 11" key="1">
    <citation type="journal article" date="2021" name="G3 (Bethesda)">
        <title>Improved contiguity of the threespine stickleback genome using long-read sequencing.</title>
        <authorList>
            <person name="Nath S."/>
            <person name="Shaw D.E."/>
            <person name="White M.A."/>
        </authorList>
    </citation>
    <scope>NUCLEOTIDE SEQUENCE [LARGE SCALE GENOMIC DNA]</scope>
    <source>
        <strain evidence="10 11">Lake Benthic</strain>
    </source>
</reference>
<dbReference type="PROSITE" id="PS51221">
    <property type="entry name" value="TTL"/>
    <property type="match status" value="1"/>
</dbReference>
<evidence type="ECO:0000313" key="10">
    <source>
        <dbReference type="Ensembl" id="ENSGACP00000033163.1"/>
    </source>
</evidence>
<dbReference type="RefSeq" id="XP_040060299.1">
    <property type="nucleotide sequence ID" value="XM_040204365.1"/>
</dbReference>
<keyword evidence="4" id="KW-0547">Nucleotide-binding</keyword>
<evidence type="ECO:0000256" key="1">
    <source>
        <dbReference type="ARBA" id="ARBA00004611"/>
    </source>
</evidence>
<dbReference type="PANTHER" id="PTHR45870:SF2">
    <property type="entry name" value="TUBULIN MONOGLYCYLASE TTLL3"/>
    <property type="match status" value="1"/>
</dbReference>
<evidence type="ECO:0000256" key="2">
    <source>
        <dbReference type="ARBA" id="ARBA00022490"/>
    </source>
</evidence>
<evidence type="ECO:0000256" key="6">
    <source>
        <dbReference type="ARBA" id="ARBA00022846"/>
    </source>
</evidence>
<keyword evidence="2" id="KW-0963">Cytoplasm</keyword>
<dbReference type="GO" id="GO:0060271">
    <property type="term" value="P:cilium assembly"/>
    <property type="evidence" value="ECO:0007669"/>
    <property type="project" value="TreeGrafter"/>
</dbReference>
<comment type="subcellular location">
    <subcellularLocation>
        <location evidence="1">Cytoplasm</location>
        <location evidence="1">Cytoskeleton</location>
        <location evidence="1">Flagellum axoneme</location>
    </subcellularLocation>
</comment>
<dbReference type="FunFam" id="3.30.470.20:FF:000032">
    <property type="entry name" value="tubulin monoglycylase TTLL3 isoform X2"/>
    <property type="match status" value="1"/>
</dbReference>
<protein>
    <recommendedName>
        <fullName evidence="12">Tubulin tyrosine ligase-like family, member 3</fullName>
    </recommendedName>
</protein>
<organism evidence="10 11">
    <name type="scientific">Gasterosteus aculeatus aculeatus</name>
    <name type="common">three-spined stickleback</name>
    <dbReference type="NCBI Taxonomy" id="481459"/>
    <lineage>
        <taxon>Eukaryota</taxon>
        <taxon>Metazoa</taxon>
        <taxon>Chordata</taxon>
        <taxon>Craniata</taxon>
        <taxon>Vertebrata</taxon>
        <taxon>Euteleostomi</taxon>
        <taxon>Actinopterygii</taxon>
        <taxon>Neopterygii</taxon>
        <taxon>Teleostei</taxon>
        <taxon>Neoteleostei</taxon>
        <taxon>Acanthomorphata</taxon>
        <taxon>Eupercaria</taxon>
        <taxon>Perciformes</taxon>
        <taxon>Cottioidei</taxon>
        <taxon>Gasterosteales</taxon>
        <taxon>Gasterosteidae</taxon>
        <taxon>Gasterosteus</taxon>
    </lineage>
</organism>
<dbReference type="KEGG" id="gat:120835444"/>
<proteinExistence type="predicted"/>
<dbReference type="InterPro" id="IPR051437">
    <property type="entry name" value="TTLL_monoglycylase"/>
</dbReference>
<dbReference type="AlphaFoldDB" id="A0AAQ4P3M0"/>
<keyword evidence="5" id="KW-0067">ATP-binding</keyword>
<keyword evidence="6" id="KW-0969">Cilium</keyword>
<evidence type="ECO:0000256" key="5">
    <source>
        <dbReference type="ARBA" id="ARBA00022840"/>
    </source>
</evidence>
<keyword evidence="7" id="KW-0206">Cytoskeleton</keyword>
<dbReference type="InterPro" id="IPR004344">
    <property type="entry name" value="TTL/TTLL_fam"/>
</dbReference>
<dbReference type="Gene3D" id="3.30.470.20">
    <property type="entry name" value="ATP-grasp fold, B domain"/>
    <property type="match status" value="1"/>
</dbReference>
<dbReference type="GO" id="GO:0070736">
    <property type="term" value="F:protein-glycine ligase activity, initiating"/>
    <property type="evidence" value="ECO:0007669"/>
    <property type="project" value="TreeGrafter"/>
</dbReference>
<dbReference type="RefSeq" id="XP_040060298.1">
    <property type="nucleotide sequence ID" value="XM_040204364.1"/>
</dbReference>
<accession>A0AAQ4P3M0</accession>
<feature type="region of interest" description="Disordered" evidence="9">
    <location>
        <begin position="623"/>
        <end position="648"/>
    </location>
</feature>
<dbReference type="GO" id="GO:0003341">
    <property type="term" value="P:cilium movement"/>
    <property type="evidence" value="ECO:0007669"/>
    <property type="project" value="TreeGrafter"/>
</dbReference>